<dbReference type="Gene3D" id="3.40.50.1240">
    <property type="entry name" value="Phosphoglycerate mutase-like"/>
    <property type="match status" value="1"/>
</dbReference>
<evidence type="ECO:0000313" key="5">
    <source>
        <dbReference type="Proteomes" id="UP000231407"/>
    </source>
</evidence>
<sequence length="221" mass="25036">MKLLETNQMNKPMIITTIRHGPTQDNFKKIISGRIDTPLSDNGRCLTGKLIRIVKMSDYDVVFSSPLLRTLETAKILLGNKKCDLRTSALCLERNYGLMQGVLPEEIRRIEPPIIYANVGGVNHSLNPPLGESFEQLRLRADKFLKLLMGKTVYDLRKRNILVVSHGTFLQQLHGILTGKDVYHSLGVDVAPLEVNRFSLVGDGRWKHKLVFKPETGYKAW</sequence>
<dbReference type="InterPro" id="IPR013078">
    <property type="entry name" value="His_Pase_superF_clade-1"/>
</dbReference>
<dbReference type="PANTHER" id="PTHR46517:SF1">
    <property type="entry name" value="FRUCTOSE-2,6-BISPHOSPHATASE TIGAR"/>
    <property type="match status" value="1"/>
</dbReference>
<feature type="active site" description="Tele-phosphohistidine intermediate" evidence="2">
    <location>
        <position position="20"/>
    </location>
</feature>
<feature type="binding site" evidence="3">
    <location>
        <position position="69"/>
    </location>
    <ligand>
        <name>substrate</name>
    </ligand>
</feature>
<evidence type="ECO:0000256" key="1">
    <source>
        <dbReference type="ARBA" id="ARBA00022801"/>
    </source>
</evidence>
<reference evidence="5" key="1">
    <citation type="submission" date="2017-09" db="EMBL/GenBank/DDBJ databases">
        <title>Depth-based differentiation of microbial function through sediment-hosted aquifers and enrichment of novel symbionts in the deep terrestrial subsurface.</title>
        <authorList>
            <person name="Probst A.J."/>
            <person name="Ladd B."/>
            <person name="Jarett J.K."/>
            <person name="Geller-Mcgrath D.E."/>
            <person name="Sieber C.M.K."/>
            <person name="Emerson J.B."/>
            <person name="Anantharaman K."/>
            <person name="Thomas B.C."/>
            <person name="Malmstrom R."/>
            <person name="Stieglmeier M."/>
            <person name="Klingl A."/>
            <person name="Woyke T."/>
            <person name="Ryan C.M."/>
            <person name="Banfield J.F."/>
        </authorList>
    </citation>
    <scope>NUCLEOTIDE SEQUENCE [LARGE SCALE GENOMIC DNA]</scope>
</reference>
<feature type="binding site" evidence="3">
    <location>
        <begin position="93"/>
        <end position="96"/>
    </location>
    <ligand>
        <name>substrate</name>
    </ligand>
</feature>
<dbReference type="Pfam" id="PF00300">
    <property type="entry name" value="His_Phos_1"/>
    <property type="match status" value="1"/>
</dbReference>
<organism evidence="4 5">
    <name type="scientific">Candidatus Shapirobacteria bacterium CG06_land_8_20_14_3_00_40_12</name>
    <dbReference type="NCBI Taxonomy" id="1974881"/>
    <lineage>
        <taxon>Bacteria</taxon>
        <taxon>Candidatus Shapironibacteriota</taxon>
    </lineage>
</organism>
<accession>A0A2M7AS60</accession>
<evidence type="ECO:0000256" key="2">
    <source>
        <dbReference type="PIRSR" id="PIRSR613078-1"/>
    </source>
</evidence>
<dbReference type="AlphaFoldDB" id="A0A2M7AS60"/>
<dbReference type="Proteomes" id="UP000231407">
    <property type="component" value="Unassembled WGS sequence"/>
</dbReference>
<dbReference type="SMART" id="SM00855">
    <property type="entry name" value="PGAM"/>
    <property type="match status" value="1"/>
</dbReference>
<gene>
    <name evidence="4" type="ORF">COS78_02235</name>
</gene>
<feature type="binding site" evidence="3">
    <location>
        <begin position="19"/>
        <end position="26"/>
    </location>
    <ligand>
        <name>substrate</name>
    </ligand>
</feature>
<keyword evidence="1" id="KW-0378">Hydrolase</keyword>
<protein>
    <recommendedName>
        <fullName evidence="6">Histidine phosphatase family protein</fullName>
    </recommendedName>
</protein>
<evidence type="ECO:0000256" key="3">
    <source>
        <dbReference type="PIRSR" id="PIRSR613078-2"/>
    </source>
</evidence>
<name>A0A2M7AS60_9BACT</name>
<dbReference type="GO" id="GO:0043456">
    <property type="term" value="P:regulation of pentose-phosphate shunt"/>
    <property type="evidence" value="ECO:0007669"/>
    <property type="project" value="TreeGrafter"/>
</dbReference>
<evidence type="ECO:0000313" key="4">
    <source>
        <dbReference type="EMBL" id="PIU73457.1"/>
    </source>
</evidence>
<dbReference type="InterPro" id="IPR029033">
    <property type="entry name" value="His_PPase_superfam"/>
</dbReference>
<feature type="active site" description="Proton donor/acceptor" evidence="2">
    <location>
        <position position="93"/>
    </location>
</feature>
<proteinExistence type="predicted"/>
<dbReference type="EMBL" id="PEWA01000026">
    <property type="protein sequence ID" value="PIU73457.1"/>
    <property type="molecule type" value="Genomic_DNA"/>
</dbReference>
<dbReference type="PANTHER" id="PTHR46517">
    <property type="entry name" value="FRUCTOSE-2,6-BISPHOSPHATASE TIGAR"/>
    <property type="match status" value="1"/>
</dbReference>
<comment type="caution">
    <text evidence="4">The sequence shown here is derived from an EMBL/GenBank/DDBJ whole genome shotgun (WGS) entry which is preliminary data.</text>
</comment>
<dbReference type="CDD" id="cd07067">
    <property type="entry name" value="HP_PGM_like"/>
    <property type="match status" value="1"/>
</dbReference>
<evidence type="ECO:0008006" key="6">
    <source>
        <dbReference type="Google" id="ProtNLM"/>
    </source>
</evidence>
<dbReference type="SUPFAM" id="SSF53254">
    <property type="entry name" value="Phosphoglycerate mutase-like"/>
    <property type="match status" value="1"/>
</dbReference>
<dbReference type="GO" id="GO:0005829">
    <property type="term" value="C:cytosol"/>
    <property type="evidence" value="ECO:0007669"/>
    <property type="project" value="TreeGrafter"/>
</dbReference>
<dbReference type="InterPro" id="IPR051695">
    <property type="entry name" value="Phosphoglycerate_Mutase"/>
</dbReference>
<dbReference type="GO" id="GO:0045820">
    <property type="term" value="P:negative regulation of glycolytic process"/>
    <property type="evidence" value="ECO:0007669"/>
    <property type="project" value="TreeGrafter"/>
</dbReference>
<dbReference type="GO" id="GO:0004331">
    <property type="term" value="F:fructose-2,6-bisphosphate 2-phosphatase activity"/>
    <property type="evidence" value="ECO:0007669"/>
    <property type="project" value="TreeGrafter"/>
</dbReference>